<dbReference type="RefSeq" id="WP_013534811.1">
    <property type="nucleotide sequence ID" value="NC_014924.1"/>
</dbReference>
<accession>E6WS33</accession>
<sequence length="66" mass="6940">MSTRIYKITDTQADPPATVLVRATSQAQAIAHVARSRYTVAAARPDDVAEVMGRGGQVQDAGAQQA</sequence>
<dbReference type="EMBL" id="CP002446">
    <property type="protein sequence ID" value="ADV26982.1"/>
    <property type="molecule type" value="Genomic_DNA"/>
</dbReference>
<proteinExistence type="predicted"/>
<dbReference type="KEGG" id="psu:Psesu_1132"/>
<dbReference type="Proteomes" id="UP000008632">
    <property type="component" value="Chromosome"/>
</dbReference>
<dbReference type="HOGENOM" id="CLU_2828085_0_0_6"/>
<evidence type="ECO:0000313" key="2">
    <source>
        <dbReference type="Proteomes" id="UP000008632"/>
    </source>
</evidence>
<name>E6WS33_PSEUU</name>
<protein>
    <submittedName>
        <fullName evidence="1">Uncharacterized protein</fullName>
    </submittedName>
</protein>
<dbReference type="AlphaFoldDB" id="E6WS33"/>
<organism evidence="1 2">
    <name type="scientific">Pseudoxanthomonas suwonensis (strain 11-1)</name>
    <dbReference type="NCBI Taxonomy" id="743721"/>
    <lineage>
        <taxon>Bacteria</taxon>
        <taxon>Pseudomonadati</taxon>
        <taxon>Pseudomonadota</taxon>
        <taxon>Gammaproteobacteria</taxon>
        <taxon>Lysobacterales</taxon>
        <taxon>Lysobacteraceae</taxon>
        <taxon>Pseudoxanthomonas</taxon>
    </lineage>
</organism>
<reference evidence="1 2" key="1">
    <citation type="submission" date="2011-01" db="EMBL/GenBank/DDBJ databases">
        <title>Complete sequence of Pseudoxanthomonas suwonensis 11-1.</title>
        <authorList>
            <consortium name="US DOE Joint Genome Institute"/>
            <person name="Lucas S."/>
            <person name="Copeland A."/>
            <person name="Lapidus A."/>
            <person name="Cheng J.-F."/>
            <person name="Goodwin L."/>
            <person name="Pitluck S."/>
            <person name="Teshima H."/>
            <person name="Detter J.C."/>
            <person name="Han C."/>
            <person name="Tapia R."/>
            <person name="Land M."/>
            <person name="Hauser L."/>
            <person name="Kyrpides N."/>
            <person name="Ivanova N."/>
            <person name="Ovchinnikova G."/>
            <person name="Siebers A.K."/>
            <person name="Allgaier M."/>
            <person name="Thelen M.P."/>
            <person name="Hugenholtz P."/>
            <person name="Gladden J."/>
            <person name="Woyke T."/>
        </authorList>
    </citation>
    <scope>NUCLEOTIDE SEQUENCE [LARGE SCALE GENOMIC DNA]</scope>
    <source>
        <strain evidence="2">11-1</strain>
    </source>
</reference>
<keyword evidence="2" id="KW-1185">Reference proteome</keyword>
<evidence type="ECO:0000313" key="1">
    <source>
        <dbReference type="EMBL" id="ADV26982.1"/>
    </source>
</evidence>
<gene>
    <name evidence="1" type="ordered locus">Psesu_1132</name>
</gene>
<dbReference type="STRING" id="743721.Psesu_1132"/>